<gene>
    <name evidence="3" type="ORF">D9V32_00250</name>
</gene>
<name>A0A3L7AEI1_9MICO</name>
<dbReference type="RefSeq" id="WP_121646898.1">
    <property type="nucleotide sequence ID" value="NZ_RCUX01000001.1"/>
</dbReference>
<proteinExistence type="predicted"/>
<evidence type="ECO:0000313" key="3">
    <source>
        <dbReference type="EMBL" id="RLP77802.1"/>
    </source>
</evidence>
<evidence type="ECO:0000313" key="4">
    <source>
        <dbReference type="Proteomes" id="UP000272503"/>
    </source>
</evidence>
<keyword evidence="2" id="KW-0732">Signal</keyword>
<feature type="region of interest" description="Disordered" evidence="1">
    <location>
        <begin position="33"/>
        <end position="82"/>
    </location>
</feature>
<protein>
    <submittedName>
        <fullName evidence="3">Uncharacterized protein</fullName>
    </submittedName>
</protein>
<dbReference type="Proteomes" id="UP000272503">
    <property type="component" value="Unassembled WGS sequence"/>
</dbReference>
<evidence type="ECO:0000256" key="2">
    <source>
        <dbReference type="SAM" id="SignalP"/>
    </source>
</evidence>
<comment type="caution">
    <text evidence="3">The sequence shown here is derived from an EMBL/GenBank/DDBJ whole genome shotgun (WGS) entry which is preliminary data.</text>
</comment>
<dbReference type="EMBL" id="RCUX01000001">
    <property type="protein sequence ID" value="RLP77802.1"/>
    <property type="molecule type" value="Genomic_DNA"/>
</dbReference>
<reference evidence="3 4" key="1">
    <citation type="submission" date="2018-10" db="EMBL/GenBank/DDBJ databases">
        <authorList>
            <person name="Li J."/>
        </authorList>
    </citation>
    <scope>NUCLEOTIDE SEQUENCE [LARGE SCALE GENOMIC DNA]</scope>
    <source>
        <strain evidence="3 4">IF 016277</strain>
    </source>
</reference>
<feature type="compositionally biased region" description="Low complexity" evidence="1">
    <location>
        <begin position="33"/>
        <end position="55"/>
    </location>
</feature>
<sequence length="209" mass="21306">MNETHGGRARTGLGAIALALTLGFTLAGCTQATTTAKPSPSASASASPSSSASTEAEPDATADPESTATAEPGEVKQNTDKLVDPSKAADVCGVFGALSDLNAQIAALSPESAQTRFGDLLRLTGATFARLAEVDDVTELRAGWQKVGESATKAGDSFTVFGGEAMNATTLEALGQLSIDYEEVVGPQLENVQKRCGVDVGSLTPVEKE</sequence>
<organism evidence="3 4">
    <name type="scientific">Mycetocola tolaasinivorans</name>
    <dbReference type="NCBI Taxonomy" id="76635"/>
    <lineage>
        <taxon>Bacteria</taxon>
        <taxon>Bacillati</taxon>
        <taxon>Actinomycetota</taxon>
        <taxon>Actinomycetes</taxon>
        <taxon>Micrococcales</taxon>
        <taxon>Microbacteriaceae</taxon>
        <taxon>Mycetocola</taxon>
    </lineage>
</organism>
<feature type="chain" id="PRO_5018127013" evidence="2">
    <location>
        <begin position="33"/>
        <end position="209"/>
    </location>
</feature>
<feature type="signal peptide" evidence="2">
    <location>
        <begin position="1"/>
        <end position="32"/>
    </location>
</feature>
<keyword evidence="4" id="KW-1185">Reference proteome</keyword>
<feature type="compositionally biased region" description="Basic and acidic residues" evidence="1">
    <location>
        <begin position="73"/>
        <end position="82"/>
    </location>
</feature>
<dbReference type="AlphaFoldDB" id="A0A3L7AEI1"/>
<evidence type="ECO:0000256" key="1">
    <source>
        <dbReference type="SAM" id="MobiDB-lite"/>
    </source>
</evidence>
<accession>A0A3L7AEI1</accession>